<evidence type="ECO:0000313" key="2">
    <source>
        <dbReference type="Proteomes" id="UP001165085"/>
    </source>
</evidence>
<evidence type="ECO:0000313" key="1">
    <source>
        <dbReference type="EMBL" id="GMH80765.1"/>
    </source>
</evidence>
<protein>
    <submittedName>
        <fullName evidence="1">Uncharacterized protein</fullName>
    </submittedName>
</protein>
<keyword evidence="2" id="KW-1185">Reference proteome</keyword>
<dbReference type="EMBL" id="BRXY01000249">
    <property type="protein sequence ID" value="GMH80765.1"/>
    <property type="molecule type" value="Genomic_DNA"/>
</dbReference>
<sequence>MGLEDLLWEYTDWSKKSEMYLEKDNYLIQHFLFSEMKSFKLLLITLLQAISLSQAWVLLPPFACMCASGDGRLTDDYLSTLSATPDKFRATPAFYEMPVYDPETGMAKKAVPEAQALVESEEAEPKEVTKVVAEAQPLVGSFSEPARIRKRDRVKKFVKTKLKVGV</sequence>
<dbReference type="OrthoDB" id="10408544at2759"/>
<dbReference type="AlphaFoldDB" id="A0A9W7EK24"/>
<reference evidence="2" key="1">
    <citation type="journal article" date="2023" name="Commun. Biol.">
        <title>Genome analysis of Parmales, the sister group of diatoms, reveals the evolutionary specialization of diatoms from phago-mixotrophs to photoautotrophs.</title>
        <authorList>
            <person name="Ban H."/>
            <person name="Sato S."/>
            <person name="Yoshikawa S."/>
            <person name="Yamada K."/>
            <person name="Nakamura Y."/>
            <person name="Ichinomiya M."/>
            <person name="Sato N."/>
            <person name="Blanc-Mathieu R."/>
            <person name="Endo H."/>
            <person name="Kuwata A."/>
            <person name="Ogata H."/>
        </authorList>
    </citation>
    <scope>NUCLEOTIDE SEQUENCE [LARGE SCALE GENOMIC DNA]</scope>
    <source>
        <strain evidence="2">NIES 3701</strain>
    </source>
</reference>
<dbReference type="Proteomes" id="UP001165085">
    <property type="component" value="Unassembled WGS sequence"/>
</dbReference>
<organism evidence="1 2">
    <name type="scientific">Triparma strigata</name>
    <dbReference type="NCBI Taxonomy" id="1606541"/>
    <lineage>
        <taxon>Eukaryota</taxon>
        <taxon>Sar</taxon>
        <taxon>Stramenopiles</taxon>
        <taxon>Ochrophyta</taxon>
        <taxon>Bolidophyceae</taxon>
        <taxon>Parmales</taxon>
        <taxon>Triparmaceae</taxon>
        <taxon>Triparma</taxon>
    </lineage>
</organism>
<proteinExistence type="predicted"/>
<name>A0A9W7EK24_9STRA</name>
<comment type="caution">
    <text evidence="1">The sequence shown here is derived from an EMBL/GenBank/DDBJ whole genome shotgun (WGS) entry which is preliminary data.</text>
</comment>
<gene>
    <name evidence="1" type="ORF">TrST_g14367</name>
</gene>
<accession>A0A9W7EK24</accession>